<dbReference type="InterPro" id="IPR006944">
    <property type="entry name" value="Phage/GTA_portal"/>
</dbReference>
<protein>
    <submittedName>
        <fullName evidence="1">Phage portal protein</fullName>
    </submittedName>
</protein>
<evidence type="ECO:0000313" key="1">
    <source>
        <dbReference type="EMBL" id="MBS2548398.1"/>
    </source>
</evidence>
<name>A0ABS5KQR7_9ACTN</name>
<dbReference type="RefSeq" id="WP_212009985.1">
    <property type="nucleotide sequence ID" value="NZ_JAAFYZ010000047.1"/>
</dbReference>
<sequence>MRRRPSKDIVYTPTQVERKGFEYGIPDTGIGEYDQGIGNAGPADRRTTLKTLYDAYVACPWSFSAVNAIVRTITAGGLVTDWDSDTGQGDQPQPVKPANVLALERMLAWCNPRDDIRQILRGVIVDLLVYGDAYLEVVWVGDQPVAIYNLDCPSIYPIADAHGHISGYVQLTEYGQRAQFETREVIHIPDDSLRTGVFGLSPTQAAMLPITCWLFAAGNSKQVFRRGNPPTVHVDMPAGMSSSDVRRWDAMYAQRNLGSDNVGRPIITKGGAHVQELAPARIVDAISFLDQKRDEILAVYGVPPAKGGVIEAGHLGAGTGEAQDRTFRVNTCAPIAEIVLEKLNFHLVRHGFKVDGWRLKFGDIDWRDSKVVEDIRDARLRNGSWTLNRYRAEIGEPPVPGGDAAVLVDRQNLVLWRDIAVMSQAMVLAKRAPGVSAQDPTISANPAADLNGGLAKPLTGGMGETTRGEHMPPWATVIFAGLADLSRAVTALAVSEETSRERIKTPA</sequence>
<gene>
    <name evidence="1" type="ORF">KGQ19_16145</name>
</gene>
<dbReference type="EMBL" id="JAAFYZ010000047">
    <property type="protein sequence ID" value="MBS2548398.1"/>
    <property type="molecule type" value="Genomic_DNA"/>
</dbReference>
<accession>A0ABS5KQR7</accession>
<organism evidence="1 2">
    <name type="scientific">Catenulispora pinistramenti</name>
    <dbReference type="NCBI Taxonomy" id="2705254"/>
    <lineage>
        <taxon>Bacteria</taxon>
        <taxon>Bacillati</taxon>
        <taxon>Actinomycetota</taxon>
        <taxon>Actinomycetes</taxon>
        <taxon>Catenulisporales</taxon>
        <taxon>Catenulisporaceae</taxon>
        <taxon>Catenulispora</taxon>
    </lineage>
</organism>
<comment type="caution">
    <text evidence="1">The sequence shown here is derived from an EMBL/GenBank/DDBJ whole genome shotgun (WGS) entry which is preliminary data.</text>
</comment>
<keyword evidence="2" id="KW-1185">Reference proteome</keyword>
<reference evidence="1 2" key="1">
    <citation type="submission" date="2020-02" db="EMBL/GenBank/DDBJ databases">
        <title>Acidophilic actinobacteria isolated from forest soil.</title>
        <authorList>
            <person name="Golinska P."/>
        </authorList>
    </citation>
    <scope>NUCLEOTIDE SEQUENCE [LARGE SCALE GENOMIC DNA]</scope>
    <source>
        <strain evidence="1 2">NL8</strain>
    </source>
</reference>
<proteinExistence type="predicted"/>
<evidence type="ECO:0000313" key="2">
    <source>
        <dbReference type="Proteomes" id="UP000730482"/>
    </source>
</evidence>
<dbReference type="Pfam" id="PF04860">
    <property type="entry name" value="Phage_portal"/>
    <property type="match status" value="1"/>
</dbReference>
<dbReference type="Proteomes" id="UP000730482">
    <property type="component" value="Unassembled WGS sequence"/>
</dbReference>